<dbReference type="AlphaFoldDB" id="A0A9N8KYD9"/>
<gene>
    <name evidence="1" type="ORF">CINC_LOCUS8293</name>
</gene>
<dbReference type="EMBL" id="LR824029">
    <property type="protein sequence ID" value="CAD0205996.1"/>
    <property type="molecule type" value="Genomic_DNA"/>
</dbReference>
<evidence type="ECO:0000313" key="1">
    <source>
        <dbReference type="EMBL" id="CAD0205996.1"/>
    </source>
</evidence>
<name>A0A9N8KYD9_CHRIL</name>
<proteinExistence type="predicted"/>
<dbReference type="Proteomes" id="UP001154114">
    <property type="component" value="Chromosome 26"/>
</dbReference>
<reference evidence="1" key="1">
    <citation type="submission" date="2021-12" db="EMBL/GenBank/DDBJ databases">
        <authorList>
            <person name="King R."/>
        </authorList>
    </citation>
    <scope>NUCLEOTIDE SEQUENCE</scope>
</reference>
<accession>A0A9N8KYD9</accession>
<evidence type="ECO:0000313" key="2">
    <source>
        <dbReference type="Proteomes" id="UP001154114"/>
    </source>
</evidence>
<protein>
    <submittedName>
        <fullName evidence="1">Uncharacterized protein</fullName>
    </submittedName>
</protein>
<organism evidence="1 2">
    <name type="scientific">Chrysodeixis includens</name>
    <name type="common">Soybean looper</name>
    <name type="synonym">Pseudoplusia includens</name>
    <dbReference type="NCBI Taxonomy" id="689277"/>
    <lineage>
        <taxon>Eukaryota</taxon>
        <taxon>Metazoa</taxon>
        <taxon>Ecdysozoa</taxon>
        <taxon>Arthropoda</taxon>
        <taxon>Hexapoda</taxon>
        <taxon>Insecta</taxon>
        <taxon>Pterygota</taxon>
        <taxon>Neoptera</taxon>
        <taxon>Endopterygota</taxon>
        <taxon>Lepidoptera</taxon>
        <taxon>Glossata</taxon>
        <taxon>Ditrysia</taxon>
        <taxon>Noctuoidea</taxon>
        <taxon>Noctuidae</taxon>
        <taxon>Plusiinae</taxon>
        <taxon>Chrysodeixis</taxon>
    </lineage>
</organism>
<keyword evidence="2" id="KW-1185">Reference proteome</keyword>
<sequence>MEDCGGPYLFEGWGAPYWEDGRRDPAREGWRLLNTASVCLRPGAPGAPYSDEGAPPADGGRYLLSTGGSAKHTTANALRMRIFIVLRLSVISFTENFYLQNTSLNGYISQIQIWNTERRRPMLPE</sequence>